<accession>A0A1E3XDG0</accession>
<dbReference type="EMBL" id="MAYW01000022">
    <property type="protein sequence ID" value="ODS33677.1"/>
    <property type="molecule type" value="Genomic_DNA"/>
</dbReference>
<evidence type="ECO:0008006" key="3">
    <source>
        <dbReference type="Google" id="ProtNLM"/>
    </source>
</evidence>
<proteinExistence type="predicted"/>
<evidence type="ECO:0000313" key="2">
    <source>
        <dbReference type="Proteomes" id="UP000094056"/>
    </source>
</evidence>
<organism evidence="1 2">
    <name type="scientific">Candidatus Scalindua rubra</name>
    <dbReference type="NCBI Taxonomy" id="1872076"/>
    <lineage>
        <taxon>Bacteria</taxon>
        <taxon>Pseudomonadati</taxon>
        <taxon>Planctomycetota</taxon>
        <taxon>Candidatus Brocadiia</taxon>
        <taxon>Candidatus Brocadiales</taxon>
        <taxon>Candidatus Scalinduaceae</taxon>
        <taxon>Candidatus Scalindua</taxon>
    </lineage>
</organism>
<dbReference type="Proteomes" id="UP000094056">
    <property type="component" value="Unassembled WGS sequence"/>
</dbReference>
<evidence type="ECO:0000313" key="1">
    <source>
        <dbReference type="EMBL" id="ODS33677.1"/>
    </source>
</evidence>
<protein>
    <recommendedName>
        <fullName evidence="3">IrrE N-terminal-like domain-containing protein</fullName>
    </recommendedName>
</protein>
<reference evidence="1 2" key="1">
    <citation type="submission" date="2016-07" db="EMBL/GenBank/DDBJ databases">
        <title>Draft genome of Scalindua rubra, obtained from a brine-seawater interface in the Red Sea, sheds light on salt adaptation in anammox bacteria.</title>
        <authorList>
            <person name="Speth D.R."/>
            <person name="Lagkouvardos I."/>
            <person name="Wang Y."/>
            <person name="Qian P.-Y."/>
            <person name="Dutilh B.E."/>
            <person name="Jetten M.S."/>
        </authorList>
    </citation>
    <scope>NUCLEOTIDE SEQUENCE [LARGE SCALE GENOMIC DNA]</scope>
    <source>
        <strain evidence="1">BSI-1</strain>
    </source>
</reference>
<dbReference type="AlphaFoldDB" id="A0A1E3XDG0"/>
<sequence>MEYENSMEGVIYDLGIWGEAVDEDEKNRNIIAETLLELPYKVRSKVLEEVIFVIMATHGLATETVFTASVKKQTSNKMDTIAHEIAHFILGHHSPKPKNI</sequence>
<gene>
    <name evidence="1" type="ORF">SCARUB_01197</name>
</gene>
<name>A0A1E3XDG0_9BACT</name>
<comment type="caution">
    <text evidence="1">The sequence shown here is derived from an EMBL/GenBank/DDBJ whole genome shotgun (WGS) entry which is preliminary data.</text>
</comment>